<dbReference type="InterPro" id="IPR028098">
    <property type="entry name" value="Glyco_trans_4-like_N"/>
</dbReference>
<organism evidence="4 5">
    <name type="scientific">Candidatus Doudnabacteria bacterium RIFCSPHIGHO2_01_FULL_46_24</name>
    <dbReference type="NCBI Taxonomy" id="1817825"/>
    <lineage>
        <taxon>Bacteria</taxon>
        <taxon>Candidatus Doudnaibacteriota</taxon>
    </lineage>
</organism>
<dbReference type="CDD" id="cd03809">
    <property type="entry name" value="GT4_MtfB-like"/>
    <property type="match status" value="1"/>
</dbReference>
<evidence type="ECO:0000256" key="1">
    <source>
        <dbReference type="ARBA" id="ARBA00022679"/>
    </source>
</evidence>
<dbReference type="Gene3D" id="3.40.50.2000">
    <property type="entry name" value="Glycogen Phosphorylase B"/>
    <property type="match status" value="2"/>
</dbReference>
<name>A0A1F5NU53_9BACT</name>
<evidence type="ECO:0000313" key="4">
    <source>
        <dbReference type="EMBL" id="OGE81196.1"/>
    </source>
</evidence>
<dbReference type="PANTHER" id="PTHR46401">
    <property type="entry name" value="GLYCOSYLTRANSFERASE WBBK-RELATED"/>
    <property type="match status" value="1"/>
</dbReference>
<dbReference type="SUPFAM" id="SSF53756">
    <property type="entry name" value="UDP-Glycosyltransferase/glycogen phosphorylase"/>
    <property type="match status" value="1"/>
</dbReference>
<dbReference type="InterPro" id="IPR001296">
    <property type="entry name" value="Glyco_trans_1"/>
</dbReference>
<dbReference type="Pfam" id="PF00534">
    <property type="entry name" value="Glycos_transf_1"/>
    <property type="match status" value="1"/>
</dbReference>
<proteinExistence type="predicted"/>
<dbReference type="GO" id="GO:0016757">
    <property type="term" value="F:glycosyltransferase activity"/>
    <property type="evidence" value="ECO:0007669"/>
    <property type="project" value="InterPro"/>
</dbReference>
<evidence type="ECO:0008006" key="6">
    <source>
        <dbReference type="Google" id="ProtNLM"/>
    </source>
</evidence>
<dbReference type="FunFam" id="3.40.50.2000:FF:000119">
    <property type="entry name" value="Glycosyl transferase group 1"/>
    <property type="match status" value="1"/>
</dbReference>
<dbReference type="Pfam" id="PF13439">
    <property type="entry name" value="Glyco_transf_4"/>
    <property type="match status" value="1"/>
</dbReference>
<protein>
    <recommendedName>
        <fullName evidence="6">Glycosyl transferase family 1 domain-containing protein</fullName>
    </recommendedName>
</protein>
<dbReference type="AlphaFoldDB" id="A0A1F5NU53"/>
<gene>
    <name evidence="4" type="ORF">A2720_01505</name>
</gene>
<feature type="domain" description="Glycosyl transferase family 1" evidence="2">
    <location>
        <begin position="191"/>
        <end position="344"/>
    </location>
</feature>
<sequence length="384" mass="43656">MTIGIEAERANLPQKTGVEVYAAHLIRHLARLDAKNQYVLYFRTQPQEWFYHLGPNFKLKVIPFPKFWTQLRISWEMLTHAVDVLAILASALPIWHPRRSVVTVHDVAWKLFPEAFTPFMRHYLDWSTRHAVKQAAKVVAVSQSTKNDLIKHYQVDPQKIEVIHLAVGEQFRPRNYSDCQPTLDKFGLVYQKYILFVGTMQPRKNIPRLVEAFIKIKKDNHMEEKLVIVGKKGWLWEPIEQKIKESGLGQAVQVLDYVTDEDLPFLFAGASLLTLPALYEGFGLPPLEAMKSGVPVVVSDVSSLPEVVGDAGLLVDPNSVDSVAEGLLQVLTDKELRLQMIAKGLEQAKRFSWENTARKTLSLFESLKALNHPEARIMTSNRGS</sequence>
<evidence type="ECO:0000259" key="2">
    <source>
        <dbReference type="Pfam" id="PF00534"/>
    </source>
</evidence>
<comment type="caution">
    <text evidence="4">The sequence shown here is derived from an EMBL/GenBank/DDBJ whole genome shotgun (WGS) entry which is preliminary data.</text>
</comment>
<reference evidence="4 5" key="1">
    <citation type="journal article" date="2016" name="Nat. Commun.">
        <title>Thousands of microbial genomes shed light on interconnected biogeochemical processes in an aquifer system.</title>
        <authorList>
            <person name="Anantharaman K."/>
            <person name="Brown C.T."/>
            <person name="Hug L.A."/>
            <person name="Sharon I."/>
            <person name="Castelle C.J."/>
            <person name="Probst A.J."/>
            <person name="Thomas B.C."/>
            <person name="Singh A."/>
            <person name="Wilkins M.J."/>
            <person name="Karaoz U."/>
            <person name="Brodie E.L."/>
            <person name="Williams K.H."/>
            <person name="Hubbard S.S."/>
            <person name="Banfield J.F."/>
        </authorList>
    </citation>
    <scope>NUCLEOTIDE SEQUENCE [LARGE SCALE GENOMIC DNA]</scope>
</reference>
<keyword evidence="1" id="KW-0808">Transferase</keyword>
<dbReference type="PANTHER" id="PTHR46401:SF2">
    <property type="entry name" value="GLYCOSYLTRANSFERASE WBBK-RELATED"/>
    <property type="match status" value="1"/>
</dbReference>
<dbReference type="EMBL" id="MFEL01000010">
    <property type="protein sequence ID" value="OGE81196.1"/>
    <property type="molecule type" value="Genomic_DNA"/>
</dbReference>
<dbReference type="STRING" id="1817825.A2720_01505"/>
<dbReference type="GO" id="GO:0009103">
    <property type="term" value="P:lipopolysaccharide biosynthetic process"/>
    <property type="evidence" value="ECO:0007669"/>
    <property type="project" value="TreeGrafter"/>
</dbReference>
<feature type="domain" description="Glycosyltransferase subfamily 4-like N-terminal" evidence="3">
    <location>
        <begin position="17"/>
        <end position="167"/>
    </location>
</feature>
<evidence type="ECO:0000259" key="3">
    <source>
        <dbReference type="Pfam" id="PF13439"/>
    </source>
</evidence>
<accession>A0A1F5NU53</accession>
<dbReference type="Proteomes" id="UP000178892">
    <property type="component" value="Unassembled WGS sequence"/>
</dbReference>
<evidence type="ECO:0000313" key="5">
    <source>
        <dbReference type="Proteomes" id="UP000178892"/>
    </source>
</evidence>